<protein>
    <submittedName>
        <fullName evidence="1">Uncharacterized protein</fullName>
    </submittedName>
</protein>
<dbReference type="Proteomes" id="UP000198657">
    <property type="component" value="Unassembled WGS sequence"/>
</dbReference>
<keyword evidence="2" id="KW-1185">Reference proteome</keyword>
<evidence type="ECO:0000313" key="1">
    <source>
        <dbReference type="EMBL" id="SEO31215.1"/>
    </source>
</evidence>
<name>A0A1H8NNN0_9FLAO</name>
<organism evidence="1 2">
    <name type="scientific">Flavobacterium sinopsychrotolerans</name>
    <dbReference type="NCBI Taxonomy" id="604089"/>
    <lineage>
        <taxon>Bacteria</taxon>
        <taxon>Pseudomonadati</taxon>
        <taxon>Bacteroidota</taxon>
        <taxon>Flavobacteriia</taxon>
        <taxon>Flavobacteriales</taxon>
        <taxon>Flavobacteriaceae</taxon>
        <taxon>Flavobacterium</taxon>
    </lineage>
</organism>
<evidence type="ECO:0000313" key="2">
    <source>
        <dbReference type="Proteomes" id="UP000198657"/>
    </source>
</evidence>
<accession>A0A1H8NNN0</accession>
<reference evidence="2" key="1">
    <citation type="submission" date="2016-10" db="EMBL/GenBank/DDBJ databases">
        <authorList>
            <person name="Varghese N."/>
            <person name="Submissions S."/>
        </authorList>
    </citation>
    <scope>NUCLEOTIDE SEQUENCE [LARGE SCALE GENOMIC DNA]</scope>
    <source>
        <strain evidence="2">CGMCC 1.8704</strain>
    </source>
</reference>
<proteinExistence type="predicted"/>
<gene>
    <name evidence="1" type="ORF">SAMN04487942_2388</name>
</gene>
<sequence length="47" mass="5459">MSGLGLIDDVFVLIKLVFNQKKNLNLVAKSYQSQGDLDRRFTLKYRI</sequence>
<dbReference type="EMBL" id="FODN01000005">
    <property type="protein sequence ID" value="SEO31215.1"/>
    <property type="molecule type" value="Genomic_DNA"/>
</dbReference>
<dbReference type="AlphaFoldDB" id="A0A1H8NNN0"/>